<sequence>MQEQQLLMHQRLTRQNLHGVWAAITTPFDENNRFDAAVFRENIRRLHSAGVHGIYTTDSDGEFYAIELDEFKMIVDVFADEAQRLNIPTQVGVTWCNTQGMLDRLHYVAAAGILGAHIGHPFFMPMNAESYRVFWQDIQRAVPEWFALIHYNTPRVHNYQSGSDYATLLPNIPNLIGTKHVGANVTEFLTLMHYAPELCHFTGEHAMTPYMFFGARGIYSWFANFNARYMIEWYEDIQQGRWEQARHRQERMHAFSLLKEELLCQTGNLHGIVGKAMEAASPFLVSSNRTRRPYLPVPDETIKRFQVLVEERFPDLLWQG</sequence>
<keyword evidence="6" id="KW-1185">Reference proteome</keyword>
<dbReference type="InterPro" id="IPR013785">
    <property type="entry name" value="Aldolase_TIM"/>
</dbReference>
<dbReference type="PANTHER" id="PTHR12128">
    <property type="entry name" value="DIHYDRODIPICOLINATE SYNTHASE"/>
    <property type="match status" value="1"/>
</dbReference>
<protein>
    <recommendedName>
        <fullName evidence="7">Dihydrodipicolinate synthase family protein</fullName>
    </recommendedName>
</protein>
<dbReference type="SUPFAM" id="SSF51569">
    <property type="entry name" value="Aldolase"/>
    <property type="match status" value="1"/>
</dbReference>
<name>A0A8J3IIJ0_9CHLR</name>
<dbReference type="AlphaFoldDB" id="A0A8J3IIJ0"/>
<dbReference type="PIRSF" id="PIRSF001365">
    <property type="entry name" value="DHDPS"/>
    <property type="match status" value="1"/>
</dbReference>
<dbReference type="EMBL" id="BNJK01000001">
    <property type="protein sequence ID" value="GHO90841.1"/>
    <property type="molecule type" value="Genomic_DNA"/>
</dbReference>
<dbReference type="RefSeq" id="WP_220201776.1">
    <property type="nucleotide sequence ID" value="NZ_BNJK01000001.1"/>
</dbReference>
<comment type="caution">
    <text evidence="5">The sequence shown here is derived from an EMBL/GenBank/DDBJ whole genome shotgun (WGS) entry which is preliminary data.</text>
</comment>
<evidence type="ECO:0000256" key="2">
    <source>
        <dbReference type="ARBA" id="ARBA00023239"/>
    </source>
</evidence>
<dbReference type="Pfam" id="PF00701">
    <property type="entry name" value="DHDPS"/>
    <property type="match status" value="1"/>
</dbReference>
<dbReference type="CDD" id="cd00408">
    <property type="entry name" value="DHDPS-like"/>
    <property type="match status" value="1"/>
</dbReference>
<organism evidence="5 6">
    <name type="scientific">Reticulibacter mediterranei</name>
    <dbReference type="NCBI Taxonomy" id="2778369"/>
    <lineage>
        <taxon>Bacteria</taxon>
        <taxon>Bacillati</taxon>
        <taxon>Chloroflexota</taxon>
        <taxon>Ktedonobacteria</taxon>
        <taxon>Ktedonobacterales</taxon>
        <taxon>Reticulibacteraceae</taxon>
        <taxon>Reticulibacter</taxon>
    </lineage>
</organism>
<accession>A0A8J3IIJ0</accession>
<evidence type="ECO:0000256" key="4">
    <source>
        <dbReference type="PIRSR" id="PIRSR001365-1"/>
    </source>
</evidence>
<dbReference type="PANTHER" id="PTHR12128:SF66">
    <property type="entry name" value="4-HYDROXY-2-OXOGLUTARATE ALDOLASE, MITOCHONDRIAL"/>
    <property type="match status" value="1"/>
</dbReference>
<feature type="active site" description="Proton donor/acceptor" evidence="4">
    <location>
        <position position="151"/>
    </location>
</feature>
<dbReference type="Proteomes" id="UP000597444">
    <property type="component" value="Unassembled WGS sequence"/>
</dbReference>
<comment type="similarity">
    <text evidence="1 3">Belongs to the DapA family.</text>
</comment>
<dbReference type="SMART" id="SM01130">
    <property type="entry name" value="DHDPS"/>
    <property type="match status" value="1"/>
</dbReference>
<dbReference type="InterPro" id="IPR002220">
    <property type="entry name" value="DapA-like"/>
</dbReference>
<reference evidence="5" key="1">
    <citation type="submission" date="2020-10" db="EMBL/GenBank/DDBJ databases">
        <title>Taxonomic study of unclassified bacteria belonging to the class Ktedonobacteria.</title>
        <authorList>
            <person name="Yabe S."/>
            <person name="Wang C.M."/>
            <person name="Zheng Y."/>
            <person name="Sakai Y."/>
            <person name="Cavaletti L."/>
            <person name="Monciardini P."/>
            <person name="Donadio S."/>
        </authorList>
    </citation>
    <scope>NUCLEOTIDE SEQUENCE</scope>
    <source>
        <strain evidence="5">ID150040</strain>
    </source>
</reference>
<gene>
    <name evidence="5" type="ORF">KSF_008890</name>
</gene>
<proteinExistence type="inferred from homology"/>
<dbReference type="Gene3D" id="3.20.20.70">
    <property type="entry name" value="Aldolase class I"/>
    <property type="match status" value="1"/>
</dbReference>
<evidence type="ECO:0000313" key="6">
    <source>
        <dbReference type="Proteomes" id="UP000597444"/>
    </source>
</evidence>
<dbReference type="GO" id="GO:0008840">
    <property type="term" value="F:4-hydroxy-tetrahydrodipicolinate synthase activity"/>
    <property type="evidence" value="ECO:0007669"/>
    <property type="project" value="TreeGrafter"/>
</dbReference>
<evidence type="ECO:0000256" key="1">
    <source>
        <dbReference type="ARBA" id="ARBA00007592"/>
    </source>
</evidence>
<evidence type="ECO:0000256" key="3">
    <source>
        <dbReference type="PIRNR" id="PIRNR001365"/>
    </source>
</evidence>
<feature type="active site" description="Schiff-base intermediate with substrate" evidence="4">
    <location>
        <position position="179"/>
    </location>
</feature>
<keyword evidence="2 3" id="KW-0456">Lyase</keyword>
<evidence type="ECO:0000313" key="5">
    <source>
        <dbReference type="EMBL" id="GHO90841.1"/>
    </source>
</evidence>
<evidence type="ECO:0008006" key="7">
    <source>
        <dbReference type="Google" id="ProtNLM"/>
    </source>
</evidence>